<reference evidence="7 8" key="1">
    <citation type="submission" date="2018-10" db="EMBL/GenBank/DDBJ databases">
        <title>Kocuria sp. M5W7-7, whole genome shotgun sequence.</title>
        <authorList>
            <person name="Tuo L."/>
        </authorList>
    </citation>
    <scope>NUCLEOTIDE SEQUENCE [LARGE SCALE GENOMIC DNA]</scope>
    <source>
        <strain evidence="7 8">M5W7-7</strain>
    </source>
</reference>
<keyword evidence="8" id="KW-1185">Reference proteome</keyword>
<accession>A0A3N4A6P8</accession>
<keyword evidence="3 7" id="KW-0012">Acyltransferase</keyword>
<dbReference type="Proteomes" id="UP000270616">
    <property type="component" value="Unassembled WGS sequence"/>
</dbReference>
<dbReference type="OrthoDB" id="1456at2"/>
<comment type="caution">
    <text evidence="7">The sequence shown here is derived from an EMBL/GenBank/DDBJ whole genome shotgun (WGS) entry which is preliminary data.</text>
</comment>
<evidence type="ECO:0000259" key="6">
    <source>
        <dbReference type="Pfam" id="PF00755"/>
    </source>
</evidence>
<evidence type="ECO:0000313" key="7">
    <source>
        <dbReference type="EMBL" id="ROZ64609.1"/>
    </source>
</evidence>
<evidence type="ECO:0000256" key="3">
    <source>
        <dbReference type="ARBA" id="ARBA00023315"/>
    </source>
</evidence>
<dbReference type="Gene3D" id="3.30.559.10">
    <property type="entry name" value="Chloramphenicol acetyltransferase-like domain"/>
    <property type="match status" value="1"/>
</dbReference>
<feature type="active site" description="Proton acceptor" evidence="4">
    <location>
        <position position="312"/>
    </location>
</feature>
<dbReference type="Gene3D" id="3.30.559.70">
    <property type="entry name" value="Choline/Carnitine o-acyltransferase, domain 2"/>
    <property type="match status" value="1"/>
</dbReference>
<dbReference type="InterPro" id="IPR000542">
    <property type="entry name" value="Carn_acyl_trans"/>
</dbReference>
<name>A0A3N4A6P8_9MICC</name>
<dbReference type="GO" id="GO:0004095">
    <property type="term" value="F:carnitine O-palmitoyltransferase activity"/>
    <property type="evidence" value="ECO:0007669"/>
    <property type="project" value="TreeGrafter"/>
</dbReference>
<dbReference type="InterPro" id="IPR039551">
    <property type="entry name" value="Cho/carn_acyl_trans"/>
</dbReference>
<dbReference type="GO" id="GO:0006635">
    <property type="term" value="P:fatty acid beta-oxidation"/>
    <property type="evidence" value="ECO:0007669"/>
    <property type="project" value="TreeGrafter"/>
</dbReference>
<dbReference type="EMBL" id="RKMF01000002">
    <property type="protein sequence ID" value="ROZ64609.1"/>
    <property type="molecule type" value="Genomic_DNA"/>
</dbReference>
<dbReference type="InterPro" id="IPR042231">
    <property type="entry name" value="Cho/carn_acyl_trans_2"/>
</dbReference>
<organism evidence="7 8">
    <name type="scientific">Kocuria soli</name>
    <dbReference type="NCBI Taxonomy" id="2485125"/>
    <lineage>
        <taxon>Bacteria</taxon>
        <taxon>Bacillati</taxon>
        <taxon>Actinomycetota</taxon>
        <taxon>Actinomycetes</taxon>
        <taxon>Micrococcales</taxon>
        <taxon>Micrococcaceae</taxon>
        <taxon>Kocuria</taxon>
    </lineage>
</organism>
<proteinExistence type="inferred from homology"/>
<feature type="domain" description="Choline/carnitine acyltransferase" evidence="6">
    <location>
        <begin position="5"/>
        <end position="573"/>
    </location>
</feature>
<feature type="region of interest" description="Disordered" evidence="5">
    <location>
        <begin position="332"/>
        <end position="352"/>
    </location>
</feature>
<keyword evidence="2 7" id="KW-0808">Transferase</keyword>
<dbReference type="PANTHER" id="PTHR22589">
    <property type="entry name" value="CARNITINE O-ACYLTRANSFERASE"/>
    <property type="match status" value="1"/>
</dbReference>
<dbReference type="RefSeq" id="WP_123823862.1">
    <property type="nucleotide sequence ID" value="NZ_RKMF01000002.1"/>
</dbReference>
<evidence type="ECO:0000256" key="2">
    <source>
        <dbReference type="ARBA" id="ARBA00022679"/>
    </source>
</evidence>
<feature type="compositionally biased region" description="Polar residues" evidence="5">
    <location>
        <begin position="334"/>
        <end position="343"/>
    </location>
</feature>
<evidence type="ECO:0000256" key="5">
    <source>
        <dbReference type="SAM" id="MobiDB-lite"/>
    </source>
</evidence>
<dbReference type="Pfam" id="PF00755">
    <property type="entry name" value="Carn_acyltransf"/>
    <property type="match status" value="1"/>
</dbReference>
<dbReference type="SUPFAM" id="SSF52777">
    <property type="entry name" value="CoA-dependent acyltransferases"/>
    <property type="match status" value="2"/>
</dbReference>
<evidence type="ECO:0000313" key="8">
    <source>
        <dbReference type="Proteomes" id="UP000270616"/>
    </source>
</evidence>
<dbReference type="InterPro" id="IPR023213">
    <property type="entry name" value="CAT-like_dom_sf"/>
</dbReference>
<sequence>MAKTLPVPALGDTLERFMNATEPLTGAEDRDRTVGSVTDFSENAAPGLQEELTTFADAESGHGRSYLSAAWLDTYLDTREPLPLTTSVSFQLSGFDGNTGVLRCADFIHRAATIHLQEVRGETPVEVDPRGTTLDMDQWQILAGGIRHPLPNRDEIRCPAVSASGATIGMLVGGRLFSMPIAGGDGLPLPVGAIQNLLEQVIATSGGQARRETGHEPTDFTDLSYLGSETAAPLLAELLTEPHNAETYGELTEMVFVVHLLTHSEDDGERPPQEDTERLRNLAFEAGHAWTYKPITYELSLTTDWQAIHFEHSAADGATVRAAVARMQELQLPEPSSSISQESGKAKSAPRELTWTTTPEFRGRVAGHLEEYARRSAQYRVTSVFAPRAAMDGLGLRVSDDAVAQLLMTYAQVATYGSVRSVYESVDMREFQAGRTECLRPLTPQAVEFARALIAGDATLEQFGAVLDAHRDWVKACKRGAGIDRHLFGLRMMAERAGTGLEFFDNLGLQALSSDFLSTTSLGESQPINRYAFAPSLAHGLGIGYIKYDDGFEYVINYRADHAERVEEFAQNLVAAGEALGTWVGSIR</sequence>
<gene>
    <name evidence="7" type="ORF">EDL96_01785</name>
</gene>
<evidence type="ECO:0000256" key="4">
    <source>
        <dbReference type="PIRSR" id="PIRSR600542-1"/>
    </source>
</evidence>
<evidence type="ECO:0000256" key="1">
    <source>
        <dbReference type="ARBA" id="ARBA00005232"/>
    </source>
</evidence>
<dbReference type="PANTHER" id="PTHR22589:SF16">
    <property type="entry name" value="CARNITINE O-PALMITOYLTRANSFERASE 2, MITOCHONDRIAL"/>
    <property type="match status" value="1"/>
</dbReference>
<protein>
    <submittedName>
        <fullName evidence="7">Choline/carnitine O-acyltransferase</fullName>
    </submittedName>
</protein>
<comment type="similarity">
    <text evidence="1">Belongs to the carnitine/choline acetyltransferase family.</text>
</comment>
<dbReference type="AlphaFoldDB" id="A0A3N4A6P8"/>